<comment type="caution">
    <text evidence="2">The sequence shown here is derived from an EMBL/GenBank/DDBJ whole genome shotgun (WGS) entry which is preliminary data.</text>
</comment>
<evidence type="ECO:0000256" key="1">
    <source>
        <dbReference type="SAM" id="MobiDB-lite"/>
    </source>
</evidence>
<organism evidence="2 3">
    <name type="scientific">Diploptera punctata</name>
    <name type="common">Pacific beetle cockroach</name>
    <dbReference type="NCBI Taxonomy" id="6984"/>
    <lineage>
        <taxon>Eukaryota</taxon>
        <taxon>Metazoa</taxon>
        <taxon>Ecdysozoa</taxon>
        <taxon>Arthropoda</taxon>
        <taxon>Hexapoda</taxon>
        <taxon>Insecta</taxon>
        <taxon>Pterygota</taxon>
        <taxon>Neoptera</taxon>
        <taxon>Polyneoptera</taxon>
        <taxon>Dictyoptera</taxon>
        <taxon>Blattodea</taxon>
        <taxon>Blaberoidea</taxon>
        <taxon>Blaberidae</taxon>
        <taxon>Diplopterinae</taxon>
        <taxon>Diploptera</taxon>
    </lineage>
</organism>
<name>A0AAD8EEX6_DIPPU</name>
<feature type="region of interest" description="Disordered" evidence="1">
    <location>
        <begin position="45"/>
        <end position="123"/>
    </location>
</feature>
<feature type="non-terminal residue" evidence="2">
    <location>
        <position position="1"/>
    </location>
</feature>
<protein>
    <submittedName>
        <fullName evidence="2">Uncharacterized protein</fullName>
    </submittedName>
</protein>
<proteinExistence type="predicted"/>
<gene>
    <name evidence="2" type="ORF">L9F63_018760</name>
</gene>
<dbReference type="EMBL" id="JASPKZ010006062">
    <property type="protein sequence ID" value="KAJ9587803.1"/>
    <property type="molecule type" value="Genomic_DNA"/>
</dbReference>
<sequence>ECLELTLNAKSQLKDNSNIISNNETIDSQVLNNDVLTEEIVDSEIEDLSEVEQEVTDSDSEDDLNKQNKLKSVSEKCTSETPEEDQVSECDNGSENENVDESDVKEDSEINPVNYVLVKTEPQ</sequence>
<reference evidence="2" key="2">
    <citation type="submission" date="2023-05" db="EMBL/GenBank/DDBJ databases">
        <authorList>
            <person name="Fouks B."/>
        </authorList>
    </citation>
    <scope>NUCLEOTIDE SEQUENCE</scope>
    <source>
        <strain evidence="2">Stay&amp;Tobe</strain>
        <tissue evidence="2">Testes</tissue>
    </source>
</reference>
<feature type="compositionally biased region" description="Acidic residues" evidence="1">
    <location>
        <begin position="45"/>
        <end position="62"/>
    </location>
</feature>
<feature type="compositionally biased region" description="Acidic residues" evidence="1">
    <location>
        <begin position="81"/>
        <end position="106"/>
    </location>
</feature>
<dbReference type="Proteomes" id="UP001233999">
    <property type="component" value="Unassembled WGS sequence"/>
</dbReference>
<evidence type="ECO:0000313" key="3">
    <source>
        <dbReference type="Proteomes" id="UP001233999"/>
    </source>
</evidence>
<dbReference type="AlphaFoldDB" id="A0AAD8EEX6"/>
<evidence type="ECO:0000313" key="2">
    <source>
        <dbReference type="EMBL" id="KAJ9587803.1"/>
    </source>
</evidence>
<feature type="non-terminal residue" evidence="2">
    <location>
        <position position="123"/>
    </location>
</feature>
<keyword evidence="3" id="KW-1185">Reference proteome</keyword>
<accession>A0AAD8EEX6</accession>
<reference evidence="2" key="1">
    <citation type="journal article" date="2023" name="IScience">
        <title>Live-bearing cockroach genome reveals convergent evolutionary mechanisms linked to viviparity in insects and beyond.</title>
        <authorList>
            <person name="Fouks B."/>
            <person name="Harrison M.C."/>
            <person name="Mikhailova A.A."/>
            <person name="Marchal E."/>
            <person name="English S."/>
            <person name="Carruthers M."/>
            <person name="Jennings E.C."/>
            <person name="Chiamaka E.L."/>
            <person name="Frigard R.A."/>
            <person name="Pippel M."/>
            <person name="Attardo G.M."/>
            <person name="Benoit J.B."/>
            <person name="Bornberg-Bauer E."/>
            <person name="Tobe S.S."/>
        </authorList>
    </citation>
    <scope>NUCLEOTIDE SEQUENCE</scope>
    <source>
        <strain evidence="2">Stay&amp;Tobe</strain>
    </source>
</reference>